<evidence type="ECO:0000313" key="12">
    <source>
        <dbReference type="EMBL" id="ANE03456.1"/>
    </source>
</evidence>
<dbReference type="RefSeq" id="WP_066564959.1">
    <property type="nucleotide sequence ID" value="NZ_CP015622.1"/>
</dbReference>
<evidence type="ECO:0000256" key="10">
    <source>
        <dbReference type="SAM" id="Phobius"/>
    </source>
</evidence>
<dbReference type="InterPro" id="IPR041714">
    <property type="entry name" value="VKOR_Actinobacteria"/>
</dbReference>
<name>A0A172QRY7_9CORY</name>
<evidence type="ECO:0000256" key="3">
    <source>
        <dbReference type="ARBA" id="ARBA00022692"/>
    </source>
</evidence>
<protein>
    <recommendedName>
        <fullName evidence="11">Vitamin K epoxide reductase domain-containing protein</fullName>
    </recommendedName>
</protein>
<keyword evidence="9" id="KW-0676">Redox-active center</keyword>
<organism evidence="12 13">
    <name type="scientific">Corynebacterium crudilactis</name>
    <dbReference type="NCBI Taxonomy" id="1652495"/>
    <lineage>
        <taxon>Bacteria</taxon>
        <taxon>Bacillati</taxon>
        <taxon>Actinomycetota</taxon>
        <taxon>Actinomycetes</taxon>
        <taxon>Mycobacteriales</taxon>
        <taxon>Corynebacteriaceae</taxon>
        <taxon>Corynebacterium</taxon>
    </lineage>
</organism>
<evidence type="ECO:0000256" key="9">
    <source>
        <dbReference type="ARBA" id="ARBA00023284"/>
    </source>
</evidence>
<dbReference type="SMART" id="SM00756">
    <property type="entry name" value="VKc"/>
    <property type="match status" value="1"/>
</dbReference>
<comment type="subcellular location">
    <subcellularLocation>
        <location evidence="1">Membrane</location>
        <topology evidence="1">Multi-pass membrane protein</topology>
    </subcellularLocation>
</comment>
<dbReference type="InterPro" id="IPR038354">
    <property type="entry name" value="VKOR_sf"/>
</dbReference>
<evidence type="ECO:0000256" key="6">
    <source>
        <dbReference type="ARBA" id="ARBA00023002"/>
    </source>
</evidence>
<keyword evidence="5 10" id="KW-1133">Transmembrane helix</keyword>
<dbReference type="EMBL" id="CP015622">
    <property type="protein sequence ID" value="ANE03456.1"/>
    <property type="molecule type" value="Genomic_DNA"/>
</dbReference>
<dbReference type="KEGG" id="ccjz:ccrud_03970"/>
<keyword evidence="4" id="KW-0874">Quinone</keyword>
<dbReference type="STRING" id="1652495.ccrud_03970"/>
<dbReference type="GO" id="GO:0016020">
    <property type="term" value="C:membrane"/>
    <property type="evidence" value="ECO:0007669"/>
    <property type="project" value="UniProtKB-SubCell"/>
</dbReference>
<feature type="transmembrane region" description="Helical" evidence="10">
    <location>
        <begin position="77"/>
        <end position="96"/>
    </location>
</feature>
<evidence type="ECO:0000256" key="5">
    <source>
        <dbReference type="ARBA" id="ARBA00022989"/>
    </source>
</evidence>
<evidence type="ECO:0000256" key="2">
    <source>
        <dbReference type="ARBA" id="ARBA00006214"/>
    </source>
</evidence>
<comment type="similarity">
    <text evidence="2">Belongs to the VKOR family.</text>
</comment>
<dbReference type="GO" id="GO:0048038">
    <property type="term" value="F:quinone binding"/>
    <property type="evidence" value="ECO:0007669"/>
    <property type="project" value="UniProtKB-KW"/>
</dbReference>
<dbReference type="AlphaFoldDB" id="A0A172QRY7"/>
<evidence type="ECO:0000256" key="8">
    <source>
        <dbReference type="ARBA" id="ARBA00023157"/>
    </source>
</evidence>
<dbReference type="Gene3D" id="1.20.1440.130">
    <property type="entry name" value="VKOR domain"/>
    <property type="match status" value="1"/>
</dbReference>
<gene>
    <name evidence="12" type="ORF">ccrud_03970</name>
</gene>
<keyword evidence="8" id="KW-1015">Disulfide bond</keyword>
<feature type="domain" description="Vitamin K epoxide reductase" evidence="11">
    <location>
        <begin position="13"/>
        <end position="154"/>
    </location>
</feature>
<dbReference type="GO" id="GO:0016491">
    <property type="term" value="F:oxidoreductase activity"/>
    <property type="evidence" value="ECO:0007669"/>
    <property type="project" value="UniProtKB-KW"/>
</dbReference>
<reference evidence="12 13" key="1">
    <citation type="submission" date="2016-05" db="EMBL/GenBank/DDBJ databases">
        <title>Complete genome sequence of Corynebacterium crudilactis, a new Corynebacterium species isolated from raw cow's milk.</title>
        <authorList>
            <person name="Christian R."/>
            <person name="Zimmermann J."/>
            <person name="Lipski A."/>
            <person name="Kalinowski J."/>
        </authorList>
    </citation>
    <scope>NUCLEOTIDE SEQUENCE [LARGE SCALE GENOMIC DNA]</scope>
    <source>
        <strain evidence="12 13">JZ16</strain>
    </source>
</reference>
<evidence type="ECO:0000256" key="7">
    <source>
        <dbReference type="ARBA" id="ARBA00023136"/>
    </source>
</evidence>
<evidence type="ECO:0000259" key="11">
    <source>
        <dbReference type="SMART" id="SM00756"/>
    </source>
</evidence>
<proteinExistence type="inferred from homology"/>
<dbReference type="OrthoDB" id="9783799at2"/>
<keyword evidence="13" id="KW-1185">Reference proteome</keyword>
<evidence type="ECO:0000256" key="1">
    <source>
        <dbReference type="ARBA" id="ARBA00004141"/>
    </source>
</evidence>
<evidence type="ECO:0000256" key="4">
    <source>
        <dbReference type="ARBA" id="ARBA00022719"/>
    </source>
</evidence>
<accession>A0A172QRY7</accession>
<feature type="transmembrane region" description="Helical" evidence="10">
    <location>
        <begin position="135"/>
        <end position="154"/>
    </location>
</feature>
<keyword evidence="7 10" id="KW-0472">Membrane</keyword>
<dbReference type="Pfam" id="PF07884">
    <property type="entry name" value="VKOR"/>
    <property type="match status" value="1"/>
</dbReference>
<dbReference type="InterPro" id="IPR012932">
    <property type="entry name" value="VKOR"/>
</dbReference>
<dbReference type="CDD" id="cd12922">
    <property type="entry name" value="VKOR_5"/>
    <property type="match status" value="1"/>
</dbReference>
<keyword evidence="6" id="KW-0560">Oxidoreductase</keyword>
<dbReference type="Proteomes" id="UP000076929">
    <property type="component" value="Chromosome"/>
</dbReference>
<sequence length="196" mass="21614">MSTETQIAPPKAPTWLGWLLLIGGIIGLILSVIIMAEKLLILENPDHITSCDFNEVLACGNVMRSGQANAFGIPNPLIGIAGFPAVAIIGAGILAGGRFRGWFWFCTQIGLTFAMMFCHWLAYQSMSIIRSLCPYCMGVWTVSIILFTVVTAWNVKTFSGSNSAFVNALYKYKWAIAIVWLLLFAVAAVWSFRFMF</sequence>
<evidence type="ECO:0000313" key="13">
    <source>
        <dbReference type="Proteomes" id="UP000076929"/>
    </source>
</evidence>
<feature type="transmembrane region" description="Helical" evidence="10">
    <location>
        <begin position="174"/>
        <end position="192"/>
    </location>
</feature>
<feature type="transmembrane region" description="Helical" evidence="10">
    <location>
        <begin position="15"/>
        <end position="36"/>
    </location>
</feature>
<feature type="transmembrane region" description="Helical" evidence="10">
    <location>
        <begin position="102"/>
        <end position="123"/>
    </location>
</feature>
<keyword evidence="3 10" id="KW-0812">Transmembrane</keyword>